<feature type="transmembrane region" description="Helical" evidence="1">
    <location>
        <begin position="328"/>
        <end position="346"/>
    </location>
</feature>
<dbReference type="AlphaFoldDB" id="A0A1G8ZQG2"/>
<proteinExistence type="predicted"/>
<feature type="transmembrane region" description="Helical" evidence="1">
    <location>
        <begin position="113"/>
        <end position="131"/>
    </location>
</feature>
<feature type="transmembrane region" description="Helical" evidence="1">
    <location>
        <begin position="273"/>
        <end position="294"/>
    </location>
</feature>
<organism evidence="2 3">
    <name type="scientific">Aliiruegeria lutimaris</name>
    <dbReference type="NCBI Taxonomy" id="571298"/>
    <lineage>
        <taxon>Bacteria</taxon>
        <taxon>Pseudomonadati</taxon>
        <taxon>Pseudomonadota</taxon>
        <taxon>Alphaproteobacteria</taxon>
        <taxon>Rhodobacterales</taxon>
        <taxon>Roseobacteraceae</taxon>
        <taxon>Aliiruegeria</taxon>
    </lineage>
</organism>
<feature type="transmembrane region" description="Helical" evidence="1">
    <location>
        <begin position="201"/>
        <end position="219"/>
    </location>
</feature>
<keyword evidence="1" id="KW-0812">Transmembrane</keyword>
<gene>
    <name evidence="2" type="ORF">SAMN04488026_103315</name>
</gene>
<feature type="transmembrane region" description="Helical" evidence="1">
    <location>
        <begin position="358"/>
        <end position="381"/>
    </location>
</feature>
<keyword evidence="3" id="KW-1185">Reference proteome</keyword>
<accession>A0A1G8ZQG2</accession>
<dbReference type="Proteomes" id="UP000199382">
    <property type="component" value="Unassembled WGS sequence"/>
</dbReference>
<sequence length="396" mass="43299">MSAESDFMTHPRPPVGVALFLALFILVVTSISPASSPWTATHWLFTYEHGFIKRGFMGSLHALVSDEVGLRSVWMTHIVVSMAASVAFCTLILRTVRANQTGPDDTQTADMAALAFGLMLLSGSGIVQQFFFDTGRFDVYGFLLLCAAFLATGKLHPIPALLTITFLSILAILIHEAFFFWIAPAALALWLLHHPFSRTSLVPLLSCAAAIVLVTFLAGHSSLSDHMTFEEAKSALQQRADFEVSNPSLEVHFRNLEENMRYTLQRALTKERAFLALIALTILGLQTVIFFAILQPARTGLGYLRSMSVLLCFCPIALVLFGHDHGRWLAMINGNLAVMLLAAARLNPGILSRLAPLTIATMLLVVLAQASLGPFGIMIPYPELDLFNALKTLLEG</sequence>
<dbReference type="STRING" id="571298.SAMN04488026_103315"/>
<keyword evidence="1" id="KW-0472">Membrane</keyword>
<feature type="transmembrane region" description="Helical" evidence="1">
    <location>
        <begin position="300"/>
        <end position="321"/>
    </location>
</feature>
<reference evidence="2 3" key="1">
    <citation type="submission" date="2016-10" db="EMBL/GenBank/DDBJ databases">
        <authorList>
            <person name="de Groot N.N."/>
        </authorList>
    </citation>
    <scope>NUCLEOTIDE SEQUENCE [LARGE SCALE GENOMIC DNA]</scope>
    <source>
        <strain evidence="2 3">DSM 25294</strain>
    </source>
</reference>
<keyword evidence="1" id="KW-1133">Transmembrane helix</keyword>
<evidence type="ECO:0000313" key="3">
    <source>
        <dbReference type="Proteomes" id="UP000199382"/>
    </source>
</evidence>
<feature type="transmembrane region" description="Helical" evidence="1">
    <location>
        <begin position="137"/>
        <end position="153"/>
    </location>
</feature>
<feature type="transmembrane region" description="Helical" evidence="1">
    <location>
        <begin position="73"/>
        <end position="93"/>
    </location>
</feature>
<protein>
    <submittedName>
        <fullName evidence="2">Uncharacterized protein</fullName>
    </submittedName>
</protein>
<dbReference type="EMBL" id="FNEK01000033">
    <property type="protein sequence ID" value="SDK17291.1"/>
    <property type="molecule type" value="Genomic_DNA"/>
</dbReference>
<evidence type="ECO:0000256" key="1">
    <source>
        <dbReference type="SAM" id="Phobius"/>
    </source>
</evidence>
<evidence type="ECO:0000313" key="2">
    <source>
        <dbReference type="EMBL" id="SDK17291.1"/>
    </source>
</evidence>
<name>A0A1G8ZQG2_9RHOB</name>